<evidence type="ECO:0000256" key="1">
    <source>
        <dbReference type="SAM" id="MobiDB-lite"/>
    </source>
</evidence>
<dbReference type="EMBL" id="CAXDID020000013">
    <property type="protein sequence ID" value="CAL5981201.1"/>
    <property type="molecule type" value="Genomic_DNA"/>
</dbReference>
<feature type="region of interest" description="Disordered" evidence="1">
    <location>
        <begin position="32"/>
        <end position="58"/>
    </location>
</feature>
<reference evidence="2 3" key="1">
    <citation type="submission" date="2024-07" db="EMBL/GenBank/DDBJ databases">
        <authorList>
            <person name="Akdeniz Z."/>
        </authorList>
    </citation>
    <scope>NUCLEOTIDE SEQUENCE [LARGE SCALE GENOMIC DNA]</scope>
</reference>
<dbReference type="Proteomes" id="UP001642409">
    <property type="component" value="Unassembled WGS sequence"/>
</dbReference>
<evidence type="ECO:0000313" key="3">
    <source>
        <dbReference type="Proteomes" id="UP001642409"/>
    </source>
</evidence>
<feature type="compositionally biased region" description="Polar residues" evidence="1">
    <location>
        <begin position="111"/>
        <end position="120"/>
    </location>
</feature>
<gene>
    <name evidence="2" type="ORF">HINF_LOCUS6537</name>
</gene>
<name>A0ABP1H0Q2_9EUKA</name>
<organism evidence="2 3">
    <name type="scientific">Hexamita inflata</name>
    <dbReference type="NCBI Taxonomy" id="28002"/>
    <lineage>
        <taxon>Eukaryota</taxon>
        <taxon>Metamonada</taxon>
        <taxon>Diplomonadida</taxon>
        <taxon>Hexamitidae</taxon>
        <taxon>Hexamitinae</taxon>
        <taxon>Hexamita</taxon>
    </lineage>
</organism>
<evidence type="ECO:0000313" key="2">
    <source>
        <dbReference type="EMBL" id="CAL5981201.1"/>
    </source>
</evidence>
<feature type="compositionally biased region" description="Basic residues" evidence="1">
    <location>
        <begin position="40"/>
        <end position="51"/>
    </location>
</feature>
<accession>A0ABP1H0Q2</accession>
<feature type="region of interest" description="Disordered" evidence="1">
    <location>
        <begin position="88"/>
        <end position="120"/>
    </location>
</feature>
<keyword evidence="3" id="KW-1185">Reference proteome</keyword>
<proteinExistence type="predicted"/>
<comment type="caution">
    <text evidence="2">The sequence shown here is derived from an EMBL/GenBank/DDBJ whole genome shotgun (WGS) entry which is preliminary data.</text>
</comment>
<sequence>MIGCVNNIIKLQLQSNLIEQIQIVFINCSFKTQERDPRSQRKPRRRSKQKNIRNSSKIMGLRKISTQLNPRKQLIHHQWQYTPKLGICKNKQTKKGPRKSNQVDETMHLRQPSSSNANTMNQPPMQANGNNQFLKIKLVKLVRQRLQ</sequence>
<protein>
    <submittedName>
        <fullName evidence="2">Hypothetical_protein</fullName>
    </submittedName>
</protein>